<dbReference type="ExpressionAtlas" id="Q683C5">
    <property type="expression patterns" value="baseline and differential"/>
</dbReference>
<dbReference type="GO" id="GO:0009507">
    <property type="term" value="C:chloroplast"/>
    <property type="evidence" value="ECO:0007005"/>
    <property type="project" value="TAIR"/>
</dbReference>
<dbReference type="SUPFAM" id="SSF53474">
    <property type="entry name" value="alpha/beta-Hydrolases"/>
    <property type="match status" value="1"/>
</dbReference>
<dbReference type="InterPro" id="IPR029058">
    <property type="entry name" value="AB_hydrolase_fold"/>
</dbReference>
<dbReference type="GO" id="GO:0005634">
    <property type="term" value="C:nucleus"/>
    <property type="evidence" value="ECO:0007005"/>
    <property type="project" value="TAIR"/>
</dbReference>
<accession>Q683C5</accession>
<dbReference type="Pfam" id="PF00561">
    <property type="entry name" value="Abhydrolase_1"/>
    <property type="match status" value="1"/>
</dbReference>
<dbReference type="PANTHER" id="PTHR43194">
    <property type="entry name" value="HYDROLASE ALPHA/BETA FOLD FAMILY"/>
    <property type="match status" value="1"/>
</dbReference>
<name>Q683C5_ARATH</name>
<evidence type="ECO:0000313" key="2">
    <source>
        <dbReference type="EMBL" id="BAD42955.1"/>
    </source>
</evidence>
<dbReference type="PRINTS" id="PR00111">
    <property type="entry name" value="ABHYDROLASE"/>
</dbReference>
<dbReference type="InterPro" id="IPR000639">
    <property type="entry name" value="Epox_hydrolase-like"/>
</dbReference>
<dbReference type="InterPro" id="IPR050228">
    <property type="entry name" value="Carboxylesterase_BioH"/>
</dbReference>
<reference evidence="2" key="1">
    <citation type="submission" date="2004-09" db="EMBL/GenBank/DDBJ databases">
        <title>Large-scale analysis of RIKEN Arabidopsis full-length (RAFL) cDNAs.</title>
        <authorList>
            <person name="Totoki Y."/>
            <person name="Seki M."/>
            <person name="Ishida J."/>
            <person name="Nakajima M."/>
            <person name="Enju A."/>
            <person name="Kamiya A."/>
            <person name="Narusaka M."/>
            <person name="Shin-i T."/>
            <person name="Nakagawa M."/>
            <person name="Sakamoto N."/>
            <person name="Oishi K."/>
            <person name="Kohara Y."/>
            <person name="Kobayashi M."/>
            <person name="Toyoda A."/>
            <person name="Sakaki Y."/>
            <person name="Sakurai T."/>
            <person name="Iida K."/>
            <person name="Akiyama K."/>
            <person name="Satou M."/>
            <person name="Toyoda T."/>
            <person name="Konagaya A."/>
            <person name="Carninci P."/>
            <person name="Kawai J."/>
            <person name="Hayashizaki Y."/>
            <person name="Shinozaki K."/>
        </authorList>
    </citation>
    <scope>NUCLEOTIDE SEQUENCE</scope>
</reference>
<gene>
    <name evidence="2" type="ordered locus">At1g52510</name>
</gene>
<dbReference type="AlphaFoldDB" id="Q683C5"/>
<feature type="domain" description="AB hydrolase-1" evidence="1">
    <location>
        <begin position="35"/>
        <end position="144"/>
    </location>
</feature>
<dbReference type="GO" id="GO:0009941">
    <property type="term" value="C:chloroplast envelope"/>
    <property type="evidence" value="ECO:0007005"/>
    <property type="project" value="TAIR"/>
</dbReference>
<proteinExistence type="evidence at transcript level"/>
<sequence length="185" mass="20794">MRTEDKGKEYGSTIKSGKLRWFVRETGSKESRRGTIVFVHGAPTQSFSYRTVMSELSDAGFHCFAPDWIGFGFSDKPQPGYGFNYTEKEYHEAFDKLLEVLEVKSPFFLVVQGFLVGSYGLTWALKNPSKVEKLAILNSPLTVSSPVPGLFKQLRIPLFGEFTCQNAILAERFIEGGSPYVLKNE</sequence>
<dbReference type="GO" id="GO:0003824">
    <property type="term" value="F:catalytic activity"/>
    <property type="evidence" value="ECO:0007669"/>
    <property type="project" value="InterPro"/>
</dbReference>
<evidence type="ECO:0000259" key="1">
    <source>
        <dbReference type="Pfam" id="PF00561"/>
    </source>
</evidence>
<dbReference type="PRINTS" id="PR00412">
    <property type="entry name" value="EPOXHYDRLASE"/>
</dbReference>
<dbReference type="ESTHER" id="arath-F6D8.27">
    <property type="family name" value="6_AlphaBeta_hydrolase"/>
</dbReference>
<dbReference type="GO" id="GO:0009570">
    <property type="term" value="C:chloroplast stroma"/>
    <property type="evidence" value="ECO:0007005"/>
    <property type="project" value="TAIR"/>
</dbReference>
<dbReference type="InterPro" id="IPR000073">
    <property type="entry name" value="AB_hydrolase_1"/>
</dbReference>
<dbReference type="Gene3D" id="3.40.50.1820">
    <property type="entry name" value="alpha/beta hydrolase"/>
    <property type="match status" value="1"/>
</dbReference>
<dbReference type="EMBL" id="AK175192">
    <property type="protein sequence ID" value="BAD42955.1"/>
    <property type="molecule type" value="mRNA"/>
</dbReference>
<dbReference type="TAIR" id="AT1G52510"/>
<organism evidence="2">
    <name type="scientific">Arabidopsis thaliana</name>
    <name type="common">Mouse-ear cress</name>
    <dbReference type="NCBI Taxonomy" id="3702"/>
    <lineage>
        <taxon>Eukaryota</taxon>
        <taxon>Viridiplantae</taxon>
        <taxon>Streptophyta</taxon>
        <taxon>Embryophyta</taxon>
        <taxon>Tracheophyta</taxon>
        <taxon>Spermatophyta</taxon>
        <taxon>Magnoliopsida</taxon>
        <taxon>eudicotyledons</taxon>
        <taxon>Gunneridae</taxon>
        <taxon>Pentapetalae</taxon>
        <taxon>rosids</taxon>
        <taxon>malvids</taxon>
        <taxon>Brassicales</taxon>
        <taxon>Brassicaceae</taxon>
        <taxon>Camelineae</taxon>
        <taxon>Arabidopsis</taxon>
    </lineage>
</organism>
<protein>
    <submittedName>
        <fullName evidence="2">Uncharacterized protein At1g52510</fullName>
    </submittedName>
</protein>
<dbReference type="PANTHER" id="PTHR43194:SF2">
    <property type="entry name" value="PEROXISOMAL MEMBRANE PROTEIN LPX1"/>
    <property type="match status" value="1"/>
</dbReference>